<dbReference type="InterPro" id="IPR036052">
    <property type="entry name" value="TrpB-like_PALP_sf"/>
</dbReference>
<dbReference type="SUPFAM" id="SSF53686">
    <property type="entry name" value="Tryptophan synthase beta subunit-like PLP-dependent enzymes"/>
    <property type="match status" value="1"/>
</dbReference>
<dbReference type="Gene3D" id="3.40.50.1100">
    <property type="match status" value="2"/>
</dbReference>
<dbReference type="SMR" id="A0A7I8XPZ7"/>
<dbReference type="Proteomes" id="UP000582659">
    <property type="component" value="Unassembled WGS sequence"/>
</dbReference>
<proteinExistence type="predicted"/>
<gene>
    <name evidence="2" type="ORF">BXYJ_LOCUS2135</name>
</gene>
<dbReference type="GO" id="GO:0019344">
    <property type="term" value="P:cysteine biosynthetic process"/>
    <property type="evidence" value="ECO:0007669"/>
    <property type="project" value="UniProtKB-ARBA"/>
</dbReference>
<evidence type="ECO:0000259" key="1">
    <source>
        <dbReference type="Pfam" id="PF00291"/>
    </source>
</evidence>
<dbReference type="InterPro" id="IPR001926">
    <property type="entry name" value="TrpB-like_PALP"/>
</dbReference>
<dbReference type="EMBL" id="CAJFDI010000001">
    <property type="protein sequence ID" value="CAD5210851.1"/>
    <property type="molecule type" value="Genomic_DNA"/>
</dbReference>
<protein>
    <submittedName>
        <fullName evidence="2">(pine wood nematode) hypothetical protein</fullName>
    </submittedName>
</protein>
<dbReference type="OrthoDB" id="10259545at2759"/>
<dbReference type="Pfam" id="PF00291">
    <property type="entry name" value="PALP"/>
    <property type="match status" value="1"/>
</dbReference>
<dbReference type="Proteomes" id="UP000659654">
    <property type="component" value="Unassembled WGS sequence"/>
</dbReference>
<name>A0A7I8XPZ7_BURXY</name>
<evidence type="ECO:0000313" key="2">
    <source>
        <dbReference type="EMBL" id="CAD5210851.1"/>
    </source>
</evidence>
<dbReference type="EMBL" id="CAJFCV020000001">
    <property type="protein sequence ID" value="CAG9087143.1"/>
    <property type="molecule type" value="Genomic_DNA"/>
</dbReference>
<organism evidence="2 3">
    <name type="scientific">Bursaphelenchus xylophilus</name>
    <name type="common">Pinewood nematode worm</name>
    <name type="synonym">Aphelenchoides xylophilus</name>
    <dbReference type="NCBI Taxonomy" id="6326"/>
    <lineage>
        <taxon>Eukaryota</taxon>
        <taxon>Metazoa</taxon>
        <taxon>Ecdysozoa</taxon>
        <taxon>Nematoda</taxon>
        <taxon>Chromadorea</taxon>
        <taxon>Rhabditida</taxon>
        <taxon>Tylenchina</taxon>
        <taxon>Tylenchomorpha</taxon>
        <taxon>Aphelenchoidea</taxon>
        <taxon>Aphelenchoididae</taxon>
        <taxon>Bursaphelenchus</taxon>
    </lineage>
</organism>
<dbReference type="PANTHER" id="PTHR10314">
    <property type="entry name" value="CYSTATHIONINE BETA-SYNTHASE"/>
    <property type="match status" value="1"/>
</dbReference>
<comment type="caution">
    <text evidence="2">The sequence shown here is derived from an EMBL/GenBank/DDBJ whole genome shotgun (WGS) entry which is preliminary data.</text>
</comment>
<feature type="domain" description="Tryptophan synthase beta chain-like PALP" evidence="1">
    <location>
        <begin position="132"/>
        <end position="446"/>
    </location>
</feature>
<evidence type="ECO:0000313" key="3">
    <source>
        <dbReference type="Proteomes" id="UP000659654"/>
    </source>
</evidence>
<accession>A0A7I8XPZ7</accession>
<keyword evidence="3" id="KW-1185">Reference proteome</keyword>
<dbReference type="InterPro" id="IPR050214">
    <property type="entry name" value="Cys_Synth/Cystath_Beta-Synth"/>
</dbReference>
<sequence length="514" mass="57604">MSGCSLELDNCIHLESSHLKWCIEAREDRPRGIGRWESPSFETRKVHELTRTQSVLALESSTKAPLTVSGYLMRRKSMGLVGVLVASMALHISRSAVGADQMSKVPMDSNRVDDSAWVRQSIQKLWEERKRMGYTPLVQMRIPGSPEMDFYFKDESRSRTGNLKHRFAWCLFMWSLVEGNVNRNTTIYEASSGNTATCEAYFSQLIGVPFVAVIPETTDQQKIDNIKKYGGEVHKTKSSQMFKDAAELAEKNHGFYMNQFQNAHHAEEFHESANNGLESVNVFHEVIQQLKTVDRSARPVYPDYFIHSAGTGGTISSVGRYVRKYGAKTKVIMSDTEFSVYYDYVIFDKFSNESGACYWVAPGMAGTGFGYSGPAILGKTTSLLPSVIDRAFKVPDLASTAAMHVLKKLGVNGGTSTGLNFVTALSMASRHRKRNPNSKFRVVAILADSSALYENTYFNKTWIGQVFKPHGGLPMFKCWQTIIEKSYRIGIDPLVAGPKRCRTENFQPGKLLYV</sequence>
<dbReference type="AlphaFoldDB" id="A0A7I8XPZ7"/>
<reference evidence="2" key="1">
    <citation type="submission" date="2020-09" db="EMBL/GenBank/DDBJ databases">
        <authorList>
            <person name="Kikuchi T."/>
        </authorList>
    </citation>
    <scope>NUCLEOTIDE SEQUENCE</scope>
    <source>
        <strain evidence="2">Ka4C1</strain>
    </source>
</reference>